<feature type="non-terminal residue" evidence="7">
    <location>
        <position position="179"/>
    </location>
</feature>
<feature type="transmembrane region" description="Helical" evidence="5">
    <location>
        <begin position="155"/>
        <end position="177"/>
    </location>
</feature>
<evidence type="ECO:0000313" key="10">
    <source>
        <dbReference type="Proteomes" id="UP001152797"/>
    </source>
</evidence>
<dbReference type="GO" id="GO:0005216">
    <property type="term" value="F:monoatomic ion channel activity"/>
    <property type="evidence" value="ECO:0007669"/>
    <property type="project" value="InterPro"/>
</dbReference>
<dbReference type="Gene3D" id="1.20.120.350">
    <property type="entry name" value="Voltage-gated potassium channels. Chain C"/>
    <property type="match status" value="1"/>
</dbReference>
<feature type="transmembrane region" description="Helical" evidence="5">
    <location>
        <begin position="72"/>
        <end position="101"/>
    </location>
</feature>
<keyword evidence="9" id="KW-0407">Ion channel</keyword>
<feature type="non-terminal residue" evidence="7">
    <location>
        <position position="1"/>
    </location>
</feature>
<evidence type="ECO:0000256" key="3">
    <source>
        <dbReference type="ARBA" id="ARBA00022989"/>
    </source>
</evidence>
<feature type="transmembrane region" description="Helical" evidence="5">
    <location>
        <begin position="7"/>
        <end position="23"/>
    </location>
</feature>
<proteinExistence type="predicted"/>
<dbReference type="EMBL" id="CAMXCT030003386">
    <property type="protein sequence ID" value="CAL4791504.1"/>
    <property type="molecule type" value="Genomic_DNA"/>
</dbReference>
<reference evidence="8" key="2">
    <citation type="submission" date="2024-04" db="EMBL/GenBank/DDBJ databases">
        <authorList>
            <person name="Chen Y."/>
            <person name="Shah S."/>
            <person name="Dougan E. K."/>
            <person name="Thang M."/>
            <person name="Chan C."/>
        </authorList>
    </citation>
    <scope>NUCLEOTIDE SEQUENCE [LARGE SCALE GENOMIC DNA]</scope>
</reference>
<feature type="transmembrane region" description="Helical" evidence="5">
    <location>
        <begin position="121"/>
        <end position="143"/>
    </location>
</feature>
<organism evidence="7">
    <name type="scientific">Cladocopium goreaui</name>
    <dbReference type="NCBI Taxonomy" id="2562237"/>
    <lineage>
        <taxon>Eukaryota</taxon>
        <taxon>Sar</taxon>
        <taxon>Alveolata</taxon>
        <taxon>Dinophyceae</taxon>
        <taxon>Suessiales</taxon>
        <taxon>Symbiodiniaceae</taxon>
        <taxon>Cladocopium</taxon>
    </lineage>
</organism>
<keyword evidence="4 5" id="KW-0472">Membrane</keyword>
<keyword evidence="10" id="KW-1185">Reference proteome</keyword>
<keyword evidence="9" id="KW-0813">Transport</keyword>
<dbReference type="Gene3D" id="1.10.287.70">
    <property type="match status" value="1"/>
</dbReference>
<gene>
    <name evidence="7" type="ORF">C1SCF055_LOCUS30003</name>
</gene>
<dbReference type="OrthoDB" id="426098at2759"/>
<evidence type="ECO:0000313" key="7">
    <source>
        <dbReference type="EMBL" id="CAI4004192.1"/>
    </source>
</evidence>
<keyword evidence="2 5" id="KW-0812">Transmembrane</keyword>
<dbReference type="GO" id="GO:0016020">
    <property type="term" value="C:membrane"/>
    <property type="evidence" value="ECO:0007669"/>
    <property type="project" value="UniProtKB-SubCell"/>
</dbReference>
<name>A0A9P1D4G2_9DINO</name>
<evidence type="ECO:0000313" key="9">
    <source>
        <dbReference type="EMBL" id="CAL4791504.1"/>
    </source>
</evidence>
<sequence>KFLFFCGMWNWLDFIIVLVWIISKLAQDAMPVNSQVLRLARLIRLFRLLRLVRRIQQFDSLYLMSTAIRSSFGILGWTAALLFLIQMLFALVLNQLLYGFYFSEELLKRDNEELRDRFELVYTYFGTFSRSLLTMFEITLANWPPVCRALTENVTEWFMIFFLVHKVTMGFAVIGVING</sequence>
<comment type="caution">
    <text evidence="7">The sequence shown here is derived from an EMBL/GenBank/DDBJ whole genome shotgun (WGS) entry which is preliminary data.</text>
</comment>
<feature type="domain" description="Ion transport" evidence="6">
    <location>
        <begin position="3"/>
        <end position="175"/>
    </location>
</feature>
<accession>A0A9P1D4G2</accession>
<reference evidence="7" key="1">
    <citation type="submission" date="2022-10" db="EMBL/GenBank/DDBJ databases">
        <authorList>
            <person name="Chen Y."/>
            <person name="Dougan E. K."/>
            <person name="Chan C."/>
            <person name="Rhodes N."/>
            <person name="Thang M."/>
        </authorList>
    </citation>
    <scope>NUCLEOTIDE SEQUENCE</scope>
</reference>
<evidence type="ECO:0000256" key="2">
    <source>
        <dbReference type="ARBA" id="ARBA00022692"/>
    </source>
</evidence>
<evidence type="ECO:0000313" key="8">
    <source>
        <dbReference type="EMBL" id="CAL1157567.1"/>
    </source>
</evidence>
<keyword evidence="9" id="KW-0406">Ion transport</keyword>
<dbReference type="EMBL" id="CAMXCT020003386">
    <property type="protein sequence ID" value="CAL1157567.1"/>
    <property type="molecule type" value="Genomic_DNA"/>
</dbReference>
<evidence type="ECO:0000256" key="4">
    <source>
        <dbReference type="ARBA" id="ARBA00023136"/>
    </source>
</evidence>
<comment type="subcellular location">
    <subcellularLocation>
        <location evidence="1">Membrane</location>
        <topology evidence="1">Multi-pass membrane protein</topology>
    </subcellularLocation>
</comment>
<dbReference type="SUPFAM" id="SSF81324">
    <property type="entry name" value="Voltage-gated potassium channels"/>
    <property type="match status" value="1"/>
</dbReference>
<dbReference type="Pfam" id="PF00520">
    <property type="entry name" value="Ion_trans"/>
    <property type="match status" value="1"/>
</dbReference>
<dbReference type="InterPro" id="IPR005821">
    <property type="entry name" value="Ion_trans_dom"/>
</dbReference>
<evidence type="ECO:0000259" key="6">
    <source>
        <dbReference type="Pfam" id="PF00520"/>
    </source>
</evidence>
<protein>
    <submittedName>
        <fullName evidence="9">Sodium channel protein type 8 subunit alpha</fullName>
    </submittedName>
</protein>
<dbReference type="EMBL" id="CAMXCT010003386">
    <property type="protein sequence ID" value="CAI4004192.1"/>
    <property type="molecule type" value="Genomic_DNA"/>
</dbReference>
<evidence type="ECO:0000256" key="1">
    <source>
        <dbReference type="ARBA" id="ARBA00004141"/>
    </source>
</evidence>
<dbReference type="Proteomes" id="UP001152797">
    <property type="component" value="Unassembled WGS sequence"/>
</dbReference>
<dbReference type="InterPro" id="IPR027359">
    <property type="entry name" value="Volt_channel_dom_sf"/>
</dbReference>
<evidence type="ECO:0000256" key="5">
    <source>
        <dbReference type="SAM" id="Phobius"/>
    </source>
</evidence>
<keyword evidence="3 5" id="KW-1133">Transmembrane helix</keyword>
<dbReference type="AlphaFoldDB" id="A0A9P1D4G2"/>